<feature type="region of interest" description="Disordered" evidence="1">
    <location>
        <begin position="618"/>
        <end position="657"/>
    </location>
</feature>
<sequence length="791" mass="86427">MSCRTCLVLVALALTALTSAEDATGHSPELTELPDERGLPDTPGPYKEAPSDADAEKPAHAMPAWRSKVPNATQGSLGSLVSLKAWQDYQFCNVHKTGFFCDGTTRIRCCKLEDGYAKCGSTANSGTCAAEKPDLSKLKSLGFYKTRQASSFCQRQLHVGTYCYKHRYVYCCNYGAGVVECQPQHHHSSQCDVMSCRTCLVLVALALTALTSAEDATGHSPELTELPDERGLPDTPGPYKEAPSDADAEKPAHAMPAWRSKVPNATQGSLGSLVSLKAWQDYQFCNVHKTGFFCDGTTRIRCCKLEDGYAKCGSTANSGTCAAEKPDLSKLKSLGFYKTRQASSFCQRQLHVGTYCYKHRYVYCCNYGAGVVECQPQHQSGRWCMDVHSSQCDVMSCRTCLVLVALALTALTSAEDATGHSPELTELPDERGLPDTPGPYKEAPSDADAEKPAHAMPAWRSKVPNATQGSLGSLVSLKAWQDYQFCNVHKTGFFCDGTTRIRCCKLEDGYAKCGSTANSGTCAAEKPDLSKLKSLGFYKTRQASSFCQRQLHVGTYCYKHRYVYCCNYGAGVVECQPQHQSGRWCMDVHSSQCDVMSCRTCLVLVALALTALTSAEDATGHSPELTELPDERGLPDTPGPYKEAPSDADAEKPAHAMPAWRSKVPNATQGSLGSLVSLKAWQDYQFCNVHKTGFFCDGTTRIRCCKLEDGYAKCGSTANSGTCAAEKPDLSKLKSLGFYKTRQASSFCQRQLHVGTYCYKHRYVYCCNYGAGVVECQPQHQSGRWCMDVFL</sequence>
<feature type="signal peptide" evidence="2">
    <location>
        <begin position="1"/>
        <end position="20"/>
    </location>
</feature>
<feature type="chain" id="PRO_5043272056" evidence="2">
    <location>
        <begin position="21"/>
        <end position="791"/>
    </location>
</feature>
<reference evidence="3" key="1">
    <citation type="submission" date="2022-10" db="EMBL/GenBank/DDBJ databases">
        <authorList>
            <person name="Chen Y."/>
            <person name="Dougan E. K."/>
            <person name="Chan C."/>
            <person name="Rhodes N."/>
            <person name="Thang M."/>
        </authorList>
    </citation>
    <scope>NUCLEOTIDE SEQUENCE</scope>
</reference>
<evidence type="ECO:0000313" key="5">
    <source>
        <dbReference type="Proteomes" id="UP001152797"/>
    </source>
</evidence>
<accession>A0A9P1FI41</accession>
<organism evidence="3">
    <name type="scientific">Cladocopium goreaui</name>
    <dbReference type="NCBI Taxonomy" id="2562237"/>
    <lineage>
        <taxon>Eukaryota</taxon>
        <taxon>Sar</taxon>
        <taxon>Alveolata</taxon>
        <taxon>Dinophyceae</taxon>
        <taxon>Suessiales</taxon>
        <taxon>Symbiodiniaceae</taxon>
        <taxon>Cladocopium</taxon>
    </lineage>
</organism>
<keyword evidence="5" id="KW-1185">Reference proteome</keyword>
<protein>
    <submittedName>
        <fullName evidence="4">Protein O-linked-mannose beta-1,2-N-acetylglucosaminyltransferase 1</fullName>
    </submittedName>
</protein>
<evidence type="ECO:0000313" key="3">
    <source>
        <dbReference type="EMBL" id="CAI3974737.1"/>
    </source>
</evidence>
<feature type="region of interest" description="Disordered" evidence="1">
    <location>
        <begin position="417"/>
        <end position="456"/>
    </location>
</feature>
<keyword evidence="2" id="KW-0732">Signal</keyword>
<evidence type="ECO:0000256" key="1">
    <source>
        <dbReference type="SAM" id="MobiDB-lite"/>
    </source>
</evidence>
<name>A0A9P1FI41_9DINO</name>
<comment type="caution">
    <text evidence="3">The sequence shown here is derived from an EMBL/GenBank/DDBJ whole genome shotgun (WGS) entry which is preliminary data.</text>
</comment>
<dbReference type="EMBL" id="CAMXCT010000154">
    <property type="protein sequence ID" value="CAI3974737.1"/>
    <property type="molecule type" value="Genomic_DNA"/>
</dbReference>
<evidence type="ECO:0000313" key="4">
    <source>
        <dbReference type="EMBL" id="CAL4762049.1"/>
    </source>
</evidence>
<dbReference type="EMBL" id="CAMXCT020000154">
    <property type="protein sequence ID" value="CAL1128112.1"/>
    <property type="molecule type" value="Genomic_DNA"/>
</dbReference>
<dbReference type="AlphaFoldDB" id="A0A9P1FI41"/>
<feature type="region of interest" description="Disordered" evidence="1">
    <location>
        <begin position="23"/>
        <end position="62"/>
    </location>
</feature>
<feature type="region of interest" description="Disordered" evidence="1">
    <location>
        <begin position="216"/>
        <end position="255"/>
    </location>
</feature>
<proteinExistence type="predicted"/>
<dbReference type="EMBL" id="CAMXCT030000154">
    <property type="protein sequence ID" value="CAL4762049.1"/>
    <property type="molecule type" value="Genomic_DNA"/>
</dbReference>
<evidence type="ECO:0000256" key="2">
    <source>
        <dbReference type="SAM" id="SignalP"/>
    </source>
</evidence>
<gene>
    <name evidence="3" type="ORF">C1SCF055_LOCUS3115</name>
</gene>
<reference evidence="4 5" key="2">
    <citation type="submission" date="2024-05" db="EMBL/GenBank/DDBJ databases">
        <authorList>
            <person name="Chen Y."/>
            <person name="Shah S."/>
            <person name="Dougan E. K."/>
            <person name="Thang M."/>
            <person name="Chan C."/>
        </authorList>
    </citation>
    <scope>NUCLEOTIDE SEQUENCE [LARGE SCALE GENOMIC DNA]</scope>
</reference>
<dbReference type="Proteomes" id="UP001152797">
    <property type="component" value="Unassembled WGS sequence"/>
</dbReference>